<accession>A0A1G9ANL7</accession>
<dbReference type="STRING" id="417292.SAMN05421806_10672"/>
<gene>
    <name evidence="1" type="ORF">SAMN05421806_10672</name>
</gene>
<protein>
    <submittedName>
        <fullName evidence="1">Uncharacterized protein</fullName>
    </submittedName>
</protein>
<reference evidence="1 2" key="1">
    <citation type="submission" date="2016-10" db="EMBL/GenBank/DDBJ databases">
        <authorList>
            <person name="de Groot N.N."/>
        </authorList>
    </citation>
    <scope>NUCLEOTIDE SEQUENCE [LARGE SCALE GENOMIC DNA]</scope>
    <source>
        <strain evidence="1 2">CGMCC 4.5727</strain>
    </source>
</reference>
<evidence type="ECO:0000313" key="2">
    <source>
        <dbReference type="Proteomes" id="UP000199155"/>
    </source>
</evidence>
<keyword evidence="2" id="KW-1185">Reference proteome</keyword>
<proteinExistence type="predicted"/>
<dbReference type="RefSeq" id="WP_245769382.1">
    <property type="nucleotide sequence ID" value="NZ_FNFF01000006.1"/>
</dbReference>
<organism evidence="1 2">
    <name type="scientific">Streptomyces indicus</name>
    <dbReference type="NCBI Taxonomy" id="417292"/>
    <lineage>
        <taxon>Bacteria</taxon>
        <taxon>Bacillati</taxon>
        <taxon>Actinomycetota</taxon>
        <taxon>Actinomycetes</taxon>
        <taxon>Kitasatosporales</taxon>
        <taxon>Streptomycetaceae</taxon>
        <taxon>Streptomyces</taxon>
    </lineage>
</organism>
<evidence type="ECO:0000313" key="1">
    <source>
        <dbReference type="EMBL" id="SDK28959.1"/>
    </source>
</evidence>
<name>A0A1G9ANL7_9ACTN</name>
<dbReference type="EMBL" id="FNFF01000006">
    <property type="protein sequence ID" value="SDK28959.1"/>
    <property type="molecule type" value="Genomic_DNA"/>
</dbReference>
<sequence length="322" mass="35812">MTASLTRAAGVLRRRALAFRRRVRALLAALRAWFLRRVFLPMRSRRAARLRYAAILDGQTVNLHAELPRNASLPERAEIVLGRGRRRWRTEARVYQGAQGRVLMDAALLLGEELGGAPMADGRAKLQLRVRQGRRSRRYALLLVEPPVPYAGPTKPMEQSAATGARHRIGRSFTGSARIVTRAARASAEVVKVHMDHAGIVVDFRLFGSPGRPEQVEFVASGRVLGRPVEFLAPDVVRVAVPLGGMPPRRNRPDHWDVVACFGRGTRLRLGRRIHDVRNPARVFAIRQLAITPEGLAPMIVQPRYTPAGNLRITCTPMPEAD</sequence>
<dbReference type="AlphaFoldDB" id="A0A1G9ANL7"/>
<dbReference type="Proteomes" id="UP000199155">
    <property type="component" value="Unassembled WGS sequence"/>
</dbReference>